<dbReference type="PANTHER" id="PTHR47135:SF3">
    <property type="entry name" value="FIBRONECTIN TYPE-III DOMAIN-CONTAINING PROTEIN"/>
    <property type="match status" value="1"/>
</dbReference>
<feature type="domain" description="Fibronectin type-III" evidence="2">
    <location>
        <begin position="3380"/>
        <end position="3469"/>
    </location>
</feature>
<feature type="domain" description="Fibronectin type-III" evidence="2">
    <location>
        <begin position="4512"/>
        <end position="4599"/>
    </location>
</feature>
<dbReference type="OrthoDB" id="9908419at2759"/>
<feature type="domain" description="Fibronectin type-III" evidence="2">
    <location>
        <begin position="3470"/>
        <end position="3556"/>
    </location>
</feature>
<feature type="domain" description="Fibronectin type-III" evidence="2">
    <location>
        <begin position="2064"/>
        <end position="2150"/>
    </location>
</feature>
<feature type="domain" description="Fibronectin type-III" evidence="2">
    <location>
        <begin position="4078"/>
        <end position="4164"/>
    </location>
</feature>
<reference evidence="3" key="1">
    <citation type="submission" date="2021-05" db="EMBL/GenBank/DDBJ databases">
        <authorList>
            <person name="Tigano A."/>
        </authorList>
    </citation>
    <scope>NUCLEOTIDE SEQUENCE</scope>
</reference>
<feature type="signal peptide" evidence="1">
    <location>
        <begin position="1"/>
        <end position="21"/>
    </location>
</feature>
<feature type="domain" description="Fibronectin type-III" evidence="2">
    <location>
        <begin position="1107"/>
        <end position="1193"/>
    </location>
</feature>
<dbReference type="Pfam" id="PF00041">
    <property type="entry name" value="fn3"/>
    <property type="match status" value="2"/>
</dbReference>
<keyword evidence="1" id="KW-0732">Signal</keyword>
<protein>
    <submittedName>
        <fullName evidence="3">(Atlantic silverside) hypothetical protein</fullName>
    </submittedName>
</protein>
<feature type="domain" description="Fibronectin type-III" evidence="2">
    <location>
        <begin position="5034"/>
        <end position="5129"/>
    </location>
</feature>
<evidence type="ECO:0000256" key="1">
    <source>
        <dbReference type="SAM" id="SignalP"/>
    </source>
</evidence>
<feature type="domain" description="Fibronectin type-III" evidence="2">
    <location>
        <begin position="4600"/>
        <end position="4686"/>
    </location>
</feature>
<feature type="domain" description="Fibronectin type-III" evidence="2">
    <location>
        <begin position="2587"/>
        <end position="2674"/>
    </location>
</feature>
<feature type="domain" description="Fibronectin type-III" evidence="2">
    <location>
        <begin position="1019"/>
        <end position="1106"/>
    </location>
</feature>
<feature type="domain" description="Fibronectin type-III" evidence="2">
    <location>
        <begin position="3121"/>
        <end position="3207"/>
    </location>
</feature>
<evidence type="ECO:0000313" key="4">
    <source>
        <dbReference type="Proteomes" id="UP000677803"/>
    </source>
</evidence>
<evidence type="ECO:0000313" key="3">
    <source>
        <dbReference type="EMBL" id="CAG5863318.1"/>
    </source>
</evidence>
<feature type="domain" description="Fibronectin type-III" evidence="2">
    <location>
        <begin position="4687"/>
        <end position="4773"/>
    </location>
</feature>
<dbReference type="CDD" id="cd00063">
    <property type="entry name" value="FN3"/>
    <property type="match status" value="12"/>
</dbReference>
<feature type="domain" description="Fibronectin type-III" evidence="2">
    <location>
        <begin position="200"/>
        <end position="287"/>
    </location>
</feature>
<organism evidence="3 4">
    <name type="scientific">Menidia menidia</name>
    <name type="common">Atlantic silverside</name>
    <dbReference type="NCBI Taxonomy" id="238744"/>
    <lineage>
        <taxon>Eukaryota</taxon>
        <taxon>Metazoa</taxon>
        <taxon>Chordata</taxon>
        <taxon>Craniata</taxon>
        <taxon>Vertebrata</taxon>
        <taxon>Euteleostomi</taxon>
        <taxon>Actinopterygii</taxon>
        <taxon>Neopterygii</taxon>
        <taxon>Teleostei</taxon>
        <taxon>Neoteleostei</taxon>
        <taxon>Acanthomorphata</taxon>
        <taxon>Ovalentaria</taxon>
        <taxon>Atherinomorphae</taxon>
        <taxon>Atheriniformes</taxon>
        <taxon>Atherinopsidae</taxon>
        <taxon>Menidiinae</taxon>
        <taxon>Menidia</taxon>
    </lineage>
</organism>
<name>A0A8S4A8W7_9TELE</name>
<feature type="domain" description="Fibronectin type-III" evidence="2">
    <location>
        <begin position="842"/>
        <end position="930"/>
    </location>
</feature>
<feature type="domain" description="Fibronectin type-III" evidence="2">
    <location>
        <begin position="2151"/>
        <end position="2238"/>
    </location>
</feature>
<feature type="domain" description="Fibronectin type-III" evidence="2">
    <location>
        <begin position="1714"/>
        <end position="1803"/>
    </location>
</feature>
<feature type="domain" description="Fibronectin type-III" evidence="2">
    <location>
        <begin position="3904"/>
        <end position="3993"/>
    </location>
</feature>
<feature type="domain" description="Fibronectin type-III" evidence="2">
    <location>
        <begin position="376"/>
        <end position="460"/>
    </location>
</feature>
<feature type="domain" description="Fibronectin type-III" evidence="2">
    <location>
        <begin position="1891"/>
        <end position="1976"/>
    </location>
</feature>
<dbReference type="PROSITE" id="PS50853">
    <property type="entry name" value="FN3"/>
    <property type="match status" value="31"/>
</dbReference>
<feature type="domain" description="Fibronectin type-III" evidence="2">
    <location>
        <begin position="21"/>
        <end position="113"/>
    </location>
</feature>
<feature type="domain" description="Fibronectin type-III" evidence="2">
    <location>
        <begin position="547"/>
        <end position="631"/>
    </location>
</feature>
<feature type="domain" description="Fibronectin type-III" evidence="2">
    <location>
        <begin position="2853"/>
        <end position="2942"/>
    </location>
</feature>
<proteinExistence type="predicted"/>
<feature type="domain" description="Fibronectin type-III" evidence="2">
    <location>
        <begin position="4252"/>
        <end position="4338"/>
    </location>
</feature>
<accession>A0A8S4A8W7</accession>
<dbReference type="PANTHER" id="PTHR47135">
    <property type="entry name" value="FIBRONECTIN TYPE III DOMAIN-CONTAINING PROTEIN 7"/>
    <property type="match status" value="1"/>
</dbReference>
<feature type="domain" description="Fibronectin type-III" evidence="2">
    <location>
        <begin position="2500"/>
        <end position="2586"/>
    </location>
</feature>
<feature type="domain" description="Fibronectin type-III" evidence="2">
    <location>
        <begin position="4861"/>
        <end position="4949"/>
    </location>
</feature>
<feature type="domain" description="Fibronectin type-III" evidence="2">
    <location>
        <begin position="4774"/>
        <end position="4860"/>
    </location>
</feature>
<feature type="chain" id="PRO_5035902094" evidence="1">
    <location>
        <begin position="22"/>
        <end position="5219"/>
    </location>
</feature>
<dbReference type="Gene3D" id="2.60.40.10">
    <property type="entry name" value="Immunoglobulins"/>
    <property type="match status" value="33"/>
</dbReference>
<dbReference type="SMART" id="SM00060">
    <property type="entry name" value="FN3"/>
    <property type="match status" value="48"/>
</dbReference>
<feature type="domain" description="Fibronectin type-III" evidence="2">
    <location>
        <begin position="3208"/>
        <end position="3298"/>
    </location>
</feature>
<feature type="domain" description="Fibronectin type-III" evidence="2">
    <location>
        <begin position="1804"/>
        <end position="1890"/>
    </location>
</feature>
<dbReference type="InterPro" id="IPR013783">
    <property type="entry name" value="Ig-like_fold"/>
</dbReference>
<evidence type="ECO:0000259" key="2">
    <source>
        <dbReference type="PROSITE" id="PS50853"/>
    </source>
</evidence>
<comment type="caution">
    <text evidence="3">The sequence shown here is derived from an EMBL/GenBank/DDBJ whole genome shotgun (WGS) entry which is preliminary data.</text>
</comment>
<sequence length="5219" mass="555408">MGSTKWLVYFVLLNICSQTAAESGIQVSIFSATSKTVILKWTAYPGATSYKITAALTSSPSNPIAFATFGPNTVMGSVSSLSQDASYIFTVEALDASQATLSSASIETSTAPDMMDPITTVKPKDSRTLIAEFNLKSGATQYIIRVQNANGFFREDTVLTSPTEIKFLSPYTEYSLSIMAVNSMGRSQPSAPITAKTVLPPPQLSTSSPSNDSIVVTWVPVAHAVQYTLSIYNFDINNQVTYNTTNTTLTIPGLDAGLIFAIKGFAWDPEGRKGEGSVYINQTTRPPTPYSVNVSVVMSNNVAGLSVSWEMETEVYGTIEYHVTSDRGATCNTTSSSCTLPAVGCGGVHVIQVTASNDAGPSHPSSPLAFITFPCPPESLALVESSEGNCTLTWNTVPYADSYVAFIKKGNGNEETCNTTSNNCTYHCYCGYTYLMSVFAYNNAGSSPQGEVLNYTTVPCCPESVSVSAVSTDTLEIMWMASRGADLYETRAADTSEVILCNDTAPVCALSDLSCDSVYSVVVTPCNEISGCNRACKAHTKDTAPCMPTNLQLDPENSPAISVSWTSSNRNATYTVSAAGDHSKHTCTTTGSSCDITNLPCGSTYEFSVVASSTAGQSLPSYSASLETEPCCPANLTVDQVTQAMTNVSWSHSKGAHSFITSLMSPRGYARCHTQDSHCLMGCITCGTNYTVTMQAFSHSGRMSNCTYQGFSSSACCPSGIRLYKMAENSLRVYWRSTSSSHSSIIEMLGSNNNYTCTASAGENSCDVDNIQCGDVYHVTVSPLTTEGSKVLFCSQRLYSGNTWQSKICKCSILSNHLFRKHRWRSDLQREEKCGLAYVPGAAEIIRAWSSSSSSFAIEWSRVPSAQYYLLLVNPQATGNAFNLTSTNTTALLKNLQPSSKYDCYVFTVNEAGMGSESRVRTVLTLVKPPASVAATQIDQVTARVTWQPVEGVLLYQVTIRDNDKPTEQPYVYNVTGTKLDVGDVRPCSNYLISVSSYNKFLLPSEPTNYTHTTNKLSPVSSVSVDYTCTTNSVRVSWLPVFGAESYMATAIDKNGTKMECTSQSTSCEISGVSCGQDYEVYVAPISDNCKNLVNATWATFKTVPCPPSNLMLLRQCSSDVIIFSWNHTSNTDHYMAKAVDSKGVVQNCLTQDNSCYFTHTVCGRHYHFTVFSISGGCRSEISSTVDIRTAPCMPKNLQTSANCSTDVLLSKWDHAEGALRYTVKAEGNTNHSNYSCSSQSNSCAIPGVHCGESLTITITAFDNECASPQMLGLPAETVPCTPQNVSAVKECGADSIMVTWQRTSGAIFYIAIAKDSEGITHSCNSFDVSCKISGLKCSTDYRVYVIASNFMCNSSESETVTTETAACPPDNLSAALDCATNEALISWRGQPSMNSFTASITDEGHGLLSCSSTASSCKVPNLKCGQLYTVTVSHHDGICPSMPSKPIYMESVPCGPTNVYANVDCARGGVNISWDAHSNAEGYITVISDSNMQKTHYNTTEPNLSVKSKECGQEYSVTVMSFRDSCVSFPSELQFKEGPCVPTNVVVKRKCGQSFVEVTWLASRGAKNYTVAALDGHGNRLECESNETLCRLEGITCGQVYNITVVAVDDTCTSMKSSAVKMMIEPCPPSQLTVSVNCTSNSAKLIWNSSPNAVSYTGKAVSTNGHNVTCKTGLEQGCELQGLHCGKEYMFTVSASDGNCQTLDSKPVIRTTAPCAVQSVMTALNCSTNTLSISWTPGSIPVNYSAMAVPGNGTALHCVTENSSCTVDGLQCGQQYSVSVKPVSSTCEGNSSLPQMVNSVPCVPHNVQAMVECSTNTLQATWDVAAGAVSYVSTLKGEGGFSASCPTANRSCRFPALQCAQTYMFSVAALNDRCKSSESTMVIAATAPCDPTNVSASLNCFSGVVAVTWSASAGADHYMVFAEASGHVDSCNSSDTSCELSQLQCGRQYRVTVLAGDTNCNSSILAQTNVTTAPCTPANVEYQYSCETGIAFVSWDDTLGRKSFYVQAYSGSHTASCSASTGTDCSLLSLQCSRTYTAEVTAVADNCNSSVPGVAHIHTAPCPPMNVSASLLCENNTAQVSWEHSPTAVSYNVTAVGRDGDLKQCNTNRSSCQLPNMHCGQTYIITVTPFSNRCRGHDSQPYTYIAVICPPSDVTGVTNCSNNDITVSWTPNPNAGVEYFIHSQDNSRADVNLTTTQSLQVMTGLQCGEQHWFKVASKDSACTSVFSKQIQTKTAPCPPTNLTVKPECGTNLAVLTWAPSAHAVSYTTTLTGTHGHVASCSANTTSCSVKVDCGRQYSAVVVASTATCNSSASAALTFNSAPCLPDRVQAELDCSLNSFLVQWRGSIGDVGSYTAIAIGSDSTRESCDSTNTECTIENLKCGLLYSLVVTTSSVDCGTIEGSDYQMYSAPCEPDSVSVNLQCSSNVALVTWGNSGPDQSQVVTAVDSRGLTTTCNSSSSNCTFDQLSCGKTYTISVVGHTNTCSSDPAVAQQLTTAPCVPTHLTARVDCKTDITVVTWDAALGATSYTVHAHGNLGHNTECNSTDTYCDFLNLVCGQDYNITVVARHETCVSLTSETITATTGPCPHSGLKTTLDCDTNTAVVSWTPGSGILYYNASADASGITHQQGCSTNVSSCNISSLRCGESYKVSVSGQGQNCPSPAQDWTMINTGSAKCIIAPCAPTQLKVDSSCESNNISVSWEASQGSVSYTAVAENAQGRQWSCNTSSTACQIPGLLCGQQYKVYVAGVDENCIGAKSAEKIIHTAPCVPATVQNHLDCSSGVLNVTWQSSGHYSQFHALVVSSNGHVSVCTTDKHHCIVHDMQCEMTYNVTVMAQDEACNSSISPMKQVTTAPCPLSSFLPDVNCDTGVVSVTWNNSVSGVVYTVSAVSADGGRRNCSGTNTGCNLTSLECGTEYNVTITPSRNGCVGRDSPTKMIRTVPCVPHLSDVEIDCLTNSVWLMFDDSAGAEDYVVMATNSQGYNQTFECNSTSDGMCSLPPMMCSQNLTFDLKARDQQCSSAPSNAVASETAPCPPNDVMESVDCNNGTITVTWAAVPGAVTYTATLEELTGGTPSCCTTSGTACNVTDLPCGEMYILHVTAEGRTCNSTESEGHITRTVACIPENLQSSLSCRDNVASMSWSHSKGGQLYSVKALGTDGHVDECRSPDNECDLTNLHCGQYYTATVTAEDVECKSKPSESVTIKTVPCTPENASSLMDCGANSLVVSWSESSGADSYIATLHDSYGQSTTCQGTTEGSCNVTGLGCGQIYHVSVVSSDGYCNSPPTPVVDTPSGPCKPRHVQAVMDCYTTTAQVSWYPSDGALSYIVMAVTESGLNATCETNMTSCELEGLSSGQSYSVSVRSVGETCSSIAEMTRQLVTAPSIPEHVTSQYSVTIGQVQWDTTAGADYYTVRAETEQGVSVSCTTNDTYCALYNMGCGQMYNVTVTAHNHVCKDVSSSTEPVIITTEPCPPNNVQTNVNCQTDQGVVSWETSWGAVSYEVQLAGRDGHSLTCHTNNTFCSVEGLHCGVIYHTSVIAVGETVNSSRSIAVLLVSAPCVASNVAANLDCLNNTVEVSWSLASGANSYIVTAESADGNKASCETDELQCDLTDLECGQMYSVKLTSISQHCETETHTNVTFSTRPCKPLRVGVDLQCGTSTANMFWEERDDVELYVATATCNTGMSSHCNSTNSTCQFFNLKCGETYVFSVTAHSDMCSSETSGTVEIQTEPCQPTSLTATGLCNNETVVLDWSEAEGALVYVVTATGDLGHVASFQTNDTTIEADLPCGQLFTFTVIAQDQRCQSTVSLPEEYKTSPCIPEHVRSFTRCEDSLGSVSWAMNAEAESYVAIATAQDGHTHECTSNTTTCTWNDLHCGELYTVHVIALDYICTSLPSNSTTIQMAPCVPQNLMSSLNCSTKVGSLTWNASEAAEFYIVTAETNSGHKVQLSTNETWTFISEFLCGQEYFLSVKASDSVCTSGPSQPSRLMSDPCPPSGVTSLMNCFSNIAVVSWRGSAGAEFYTATVTTEDGQSKSCWSDSEQCAMPNVPCGQNYTVTVLASNKICDSYPSEVDILQSVPCVPTDVEVEMDCSKNQAVVSWSASQGALSYKITAMSTQGAESFCETSELVCTLTNLTCGQQYFVQVVAQDDICSSFPSPAVDFQSVPCTPDMGSVILDCYTNSALLDWMFAEGAVHYTATAQSAGGHVSSCNSNFTNCELRNLQCGESYNVFAVASNDQCNSTASTSLQMESVPCPPEDVVPVLDCISNTAQVEWQTGRGADSYIVQAFGMEQDETGCETDSQSCILSDLKCGFAYNISVISVNSVCNVSKSAVKQLQAVPCVPEQVEARVVCESGAVMVSWEPSKGALSYTTVAQGSAGYTSTCNSTETTCLLDDVLCGLNYSVTVSALDGMCASAESSAVDIDTVPCVPQNVKAEMVCSSDTGVVSWEEGEGVSSYKVQALGPDGHNAECHSTETTCRLPSMHCGQLYNLTVTAQDGRCDNSHAYLNLKSVPCRPTSVKASLHCHSNSAAVTWERASGALSYLAVGVTADRSHRVECNNTMTFCDLSELQCGQTYNVSVFGQDESCSSEESDSARVQTAPCPPQNVVVDAQCDKGNMVVSWSRNPDAQYFHVAAVSNTGARHYCNSTDTTCTINGLPCGQHYNVTVLSVRDTCESQPSTVAQTSSAPCVPTNPSGRLDCISNNGWVSWEYSAGATSYFVLAQAASGHNSSCTSSTSPCSVPDLKCGTLYTFHVTAVNNHCSSNHSTTFEIETGPCALQSINATTECNSDIILVEWESTADTPLYLVTAEADDQTQISCNSSTTSCVLQDVRCGTHYSIIVSASSDKCSSLRSPPKKIKTAPCVPSNVTVVPLCEEQGATVMWANSAVATSYHLKATGQDGHVATCNTSVNNCSLVGLHCGQTYGLSITARGDKCSSSPSTSSLKTVPCAPSGLTVDIDCHSNSAALSWNATKGAVEYFGLAQSRDGDALFCDSSNSSCTFKALECGGTYNFTVTASDAICNSSYSVPLQEGAVPCPPTHLNVHMRMINQMSWAMISWDTVNCSDVEYMAEVKGHIGNNIKTQMAISSYWVQRPYFELPMPCSTAYNVTVRSRNVAGISKPSSVFTGVTAPCAPQNVRYSGNRQSAVLSWNSSVLATTYTVYNVSGASRVKLCSTPELSCQLSNFEPDSTQVTASNAAGESNLSQNITGQTQKYILLPTEIC</sequence>
<dbReference type="SUPFAM" id="SSF49265">
    <property type="entry name" value="Fibronectin type III"/>
    <property type="match status" value="36"/>
</dbReference>
<dbReference type="Gene3D" id="6.10.250.2590">
    <property type="match status" value="1"/>
</dbReference>
<gene>
    <name evidence="3" type="ORF">MMEN_LOCUS1367</name>
</gene>
<dbReference type="EMBL" id="CAJRST010000002">
    <property type="protein sequence ID" value="CAG5863318.1"/>
    <property type="molecule type" value="Genomic_DNA"/>
</dbReference>
<keyword evidence="4" id="KW-1185">Reference proteome</keyword>
<feature type="domain" description="Fibronectin type-III" evidence="2">
    <location>
        <begin position="4339"/>
        <end position="4425"/>
    </location>
</feature>
<dbReference type="Proteomes" id="UP000677803">
    <property type="component" value="Unassembled WGS sequence"/>
</dbReference>
<feature type="domain" description="Fibronectin type-III" evidence="2">
    <location>
        <begin position="2682"/>
        <end position="2768"/>
    </location>
</feature>
<dbReference type="InterPro" id="IPR003961">
    <property type="entry name" value="FN3_dom"/>
</dbReference>
<feature type="domain" description="Fibronectin type-III" evidence="2">
    <location>
        <begin position="1282"/>
        <end position="1368"/>
    </location>
</feature>
<dbReference type="InterPro" id="IPR036116">
    <property type="entry name" value="FN3_sf"/>
</dbReference>